<accession>A0A5D3KGH6</accession>
<evidence type="ECO:0000256" key="3">
    <source>
        <dbReference type="ARBA" id="ARBA00022946"/>
    </source>
</evidence>
<dbReference type="NCBIfam" id="NF006008">
    <property type="entry name" value="PRK08139.1"/>
    <property type="match status" value="1"/>
</dbReference>
<keyword evidence="3" id="KW-0809">Transit peptide</keyword>
<dbReference type="EMBL" id="VSSS01000030">
    <property type="protein sequence ID" value="TYL93995.1"/>
    <property type="molecule type" value="Genomic_DNA"/>
</dbReference>
<dbReference type="InterPro" id="IPR001753">
    <property type="entry name" value="Enoyl-CoA_hydra/iso"/>
</dbReference>
<dbReference type="OrthoDB" id="9795613at2"/>
<gene>
    <name evidence="7" type="ORF">FXB40_19335</name>
</gene>
<dbReference type="CDD" id="cd06558">
    <property type="entry name" value="crotonase-like"/>
    <property type="match status" value="1"/>
</dbReference>
<dbReference type="Gene3D" id="3.90.226.10">
    <property type="entry name" value="2-enoyl-CoA Hydratase, Chain A, domain 1"/>
    <property type="match status" value="1"/>
</dbReference>
<evidence type="ECO:0000256" key="4">
    <source>
        <dbReference type="ARBA" id="ARBA00023098"/>
    </source>
</evidence>
<keyword evidence="8" id="KW-1185">Reference proteome</keyword>
<dbReference type="GO" id="GO:0006631">
    <property type="term" value="P:fatty acid metabolic process"/>
    <property type="evidence" value="ECO:0007669"/>
    <property type="project" value="UniProtKB-KW"/>
</dbReference>
<dbReference type="AlphaFoldDB" id="A0A5D3KGH6"/>
<dbReference type="PANTHER" id="PTHR43602:SF1">
    <property type="entry name" value="ENOYL-COA HYDRATASE DOMAIN-CONTAINING PROTEIN 3, MITOCHONDRIAL"/>
    <property type="match status" value="1"/>
</dbReference>
<keyword evidence="2" id="KW-0276">Fatty acid metabolism</keyword>
<sequence length="306" mass="32630">MPPCCSPHSLHVTCYIRLSASSNCNNPIGNALMSTQAARASSPQPPILLREMVGPIAVLTLNRPAARNSLSEAMIAGLHAELDEIRDNKSIRGVVIAANGPAFSAGHDMKELTARRSDPDRGRAYFAELMNACSAMMQAIVHLPKPVVASVQGIATAAGCQLVASCDLAIASEAASFATPGVDISLFCSTPMVALSRNVPRKQAMEMLLTGEPVPAARAREIGLVNRVVAAGTERDAAIALAQQVALKSAYTVKLGKEAFYRQAEMSLADAYRYAAEVMTENMMARDAEEGIGAFIEKRMPTWRDE</sequence>
<dbReference type="PANTHER" id="PTHR43602">
    <property type="match status" value="1"/>
</dbReference>
<dbReference type="InterPro" id="IPR014748">
    <property type="entry name" value="Enoyl-CoA_hydra_C"/>
</dbReference>
<dbReference type="GO" id="GO:0016836">
    <property type="term" value="F:hydro-lyase activity"/>
    <property type="evidence" value="ECO:0007669"/>
    <property type="project" value="TreeGrafter"/>
</dbReference>
<keyword evidence="7" id="KW-0456">Lyase</keyword>
<evidence type="ECO:0000313" key="8">
    <source>
        <dbReference type="Proteomes" id="UP000324758"/>
    </source>
</evidence>
<reference evidence="7 8" key="1">
    <citation type="submission" date="2019-08" db="EMBL/GenBank/DDBJ databases">
        <title>Bradyrhizobium hipponensis sp. nov., a rhizobium isolated from a Lupinus angustifolius root nodule in Tunisia.</title>
        <authorList>
            <person name="Off K."/>
            <person name="Rejili M."/>
            <person name="Mars M."/>
            <person name="Brachmann A."/>
            <person name="Marin M."/>
        </authorList>
    </citation>
    <scope>NUCLEOTIDE SEQUENCE [LARGE SCALE GENOMIC DNA]</scope>
    <source>
        <strain evidence="7 8">CTAW71</strain>
    </source>
</reference>
<dbReference type="Gene3D" id="1.10.12.10">
    <property type="entry name" value="Lyase 2-enoyl-coa Hydratase, Chain A, domain 2"/>
    <property type="match status" value="1"/>
</dbReference>
<evidence type="ECO:0000256" key="5">
    <source>
        <dbReference type="ARBA" id="ARBA00037410"/>
    </source>
</evidence>
<comment type="caution">
    <text evidence="7">The sequence shown here is derived from an EMBL/GenBank/DDBJ whole genome shotgun (WGS) entry which is preliminary data.</text>
</comment>
<name>A0A5D3KGH6_9BRAD</name>
<dbReference type="Pfam" id="PF00378">
    <property type="entry name" value="ECH_1"/>
    <property type="match status" value="1"/>
</dbReference>
<dbReference type="Proteomes" id="UP000324758">
    <property type="component" value="Unassembled WGS sequence"/>
</dbReference>
<comment type="similarity">
    <text evidence="1">Belongs to the enoyl-CoA hydratase/isomerase family.</text>
</comment>
<organism evidence="7 8">
    <name type="scientific">Bradyrhizobium rifense</name>
    <dbReference type="NCBI Taxonomy" id="515499"/>
    <lineage>
        <taxon>Bacteria</taxon>
        <taxon>Pseudomonadati</taxon>
        <taxon>Pseudomonadota</taxon>
        <taxon>Alphaproteobacteria</taxon>
        <taxon>Hyphomicrobiales</taxon>
        <taxon>Nitrobacteraceae</taxon>
        <taxon>Bradyrhizobium</taxon>
    </lineage>
</organism>
<dbReference type="SUPFAM" id="SSF52096">
    <property type="entry name" value="ClpP/crotonase"/>
    <property type="match status" value="1"/>
</dbReference>
<evidence type="ECO:0000256" key="6">
    <source>
        <dbReference type="ARBA" id="ARBA00040545"/>
    </source>
</evidence>
<keyword evidence="4" id="KW-0443">Lipid metabolism</keyword>
<proteinExistence type="inferred from homology"/>
<evidence type="ECO:0000256" key="2">
    <source>
        <dbReference type="ARBA" id="ARBA00022832"/>
    </source>
</evidence>
<protein>
    <recommendedName>
        <fullName evidence="6">Enoyl-CoA hydratase domain-containing protein 3, mitochondrial</fullName>
    </recommendedName>
</protein>
<dbReference type="InterPro" id="IPR052377">
    <property type="entry name" value="Mitochondrial_ECH-domain"/>
</dbReference>
<dbReference type="InterPro" id="IPR029045">
    <property type="entry name" value="ClpP/crotonase-like_dom_sf"/>
</dbReference>
<evidence type="ECO:0000313" key="7">
    <source>
        <dbReference type="EMBL" id="TYL93995.1"/>
    </source>
</evidence>
<comment type="function">
    <text evidence="5">May play a role in fatty acid biosynthesis and insulin sensitivity.</text>
</comment>
<evidence type="ECO:0000256" key="1">
    <source>
        <dbReference type="ARBA" id="ARBA00005254"/>
    </source>
</evidence>